<dbReference type="EMBL" id="JAERQM010000001">
    <property type="protein sequence ID" value="MBU8542268.1"/>
    <property type="molecule type" value="Genomic_DNA"/>
</dbReference>
<dbReference type="PANTHER" id="PTHR33376">
    <property type="match status" value="1"/>
</dbReference>
<protein>
    <submittedName>
        <fullName evidence="1">TRAP transporter substrate-binding protein</fullName>
    </submittedName>
</protein>
<dbReference type="RefSeq" id="WP_216872621.1">
    <property type="nucleotide sequence ID" value="NZ_JAERQM010000001.1"/>
</dbReference>
<dbReference type="Pfam" id="PF03480">
    <property type="entry name" value="DctP"/>
    <property type="match status" value="1"/>
</dbReference>
<proteinExistence type="predicted"/>
<dbReference type="NCBIfam" id="NF037995">
    <property type="entry name" value="TRAP_S1"/>
    <property type="match status" value="1"/>
</dbReference>
<organism evidence="1 2">
    <name type="scientific">Falsiroseomonas oleicola</name>
    <dbReference type="NCBI Taxonomy" id="2801474"/>
    <lineage>
        <taxon>Bacteria</taxon>
        <taxon>Pseudomonadati</taxon>
        <taxon>Pseudomonadota</taxon>
        <taxon>Alphaproteobacteria</taxon>
        <taxon>Acetobacterales</taxon>
        <taxon>Roseomonadaceae</taxon>
        <taxon>Falsiroseomonas</taxon>
    </lineage>
</organism>
<dbReference type="PANTHER" id="PTHR33376:SF4">
    <property type="entry name" value="SIALIC ACID-BINDING PERIPLASMIC PROTEIN SIAP"/>
    <property type="match status" value="1"/>
</dbReference>
<evidence type="ECO:0000313" key="2">
    <source>
        <dbReference type="Proteomes" id="UP000689967"/>
    </source>
</evidence>
<keyword evidence="2" id="KW-1185">Reference proteome</keyword>
<gene>
    <name evidence="1" type="ORF">JJQ90_01040</name>
</gene>
<accession>A0ABS6H0S4</accession>
<reference evidence="1 2" key="1">
    <citation type="submission" date="2021-01" db="EMBL/GenBank/DDBJ databases">
        <title>Roseomonas sp. nov, a bacterium isolated from an oil production mixture in Yumen Oilfield.</title>
        <authorList>
            <person name="Wu D."/>
        </authorList>
    </citation>
    <scope>NUCLEOTIDE SEQUENCE [LARGE SCALE GENOMIC DNA]</scope>
    <source>
        <strain evidence="1 2">ROY-5-3</strain>
    </source>
</reference>
<dbReference type="InterPro" id="IPR018389">
    <property type="entry name" value="DctP_fam"/>
</dbReference>
<dbReference type="Proteomes" id="UP000689967">
    <property type="component" value="Unassembled WGS sequence"/>
</dbReference>
<name>A0ABS6H0S4_9PROT</name>
<comment type="caution">
    <text evidence="1">The sequence shown here is derived from an EMBL/GenBank/DDBJ whole genome shotgun (WGS) entry which is preliminary data.</text>
</comment>
<dbReference type="CDD" id="cd13603">
    <property type="entry name" value="PBP2_TRAP_Siap_TeaA_like"/>
    <property type="match status" value="1"/>
</dbReference>
<sequence>MRIAMAGYQGASSVHTRALRALAATLSGQGFAPEVLDDITSAGGTARGLFDAVEAGDGRQLCYMASGYLSARVPALGALDLPYAAPDRARLFAALDGAAGAHIRAALEAGTGLRLLGFWDNGLRHLTNARRPIRTPADCAGLVIRTLDNATYQAALAAMGFRPMVTDVAGLRAAVASGAVDAQENPLTNLLGFGLQAHHRHVSLTGHIQGVVLLACHAAWHDALPPTARTALHEAARAATLRQRQWAAEEDALAMQALAAEGISVLGPEDIDLPAFRAACAPVATEAAKDLDPALLAALR</sequence>
<evidence type="ECO:0000313" key="1">
    <source>
        <dbReference type="EMBL" id="MBU8542268.1"/>
    </source>
</evidence>